<dbReference type="AlphaFoldDB" id="A0A4U0GLZ2"/>
<protein>
    <submittedName>
        <fullName evidence="1">Uncharacterized protein</fullName>
    </submittedName>
</protein>
<organism evidence="1 2">
    <name type="scientific">Sphingobacterium alkalisoli</name>
    <dbReference type="NCBI Taxonomy" id="1874115"/>
    <lineage>
        <taxon>Bacteria</taxon>
        <taxon>Pseudomonadati</taxon>
        <taxon>Bacteroidota</taxon>
        <taxon>Sphingobacteriia</taxon>
        <taxon>Sphingobacteriales</taxon>
        <taxon>Sphingobacteriaceae</taxon>
        <taxon>Sphingobacterium</taxon>
    </lineage>
</organism>
<name>A0A4U0GLZ2_9SPHI</name>
<dbReference type="Proteomes" id="UP000309872">
    <property type="component" value="Unassembled WGS sequence"/>
</dbReference>
<evidence type="ECO:0000313" key="1">
    <source>
        <dbReference type="EMBL" id="TJY59708.1"/>
    </source>
</evidence>
<keyword evidence="2" id="KW-1185">Reference proteome</keyword>
<sequence length="77" mass="8888">MPKLKCVCSYVINLSEIPSPNQYLIISDVEMDRYVGEIDIENLYLAMKVVAHCQNCGRLHVFYEGFDKEPVVYKIDS</sequence>
<dbReference type="EMBL" id="SUKA01000014">
    <property type="protein sequence ID" value="TJY59708.1"/>
    <property type="molecule type" value="Genomic_DNA"/>
</dbReference>
<accession>A0A4U0GLZ2</accession>
<dbReference type="OrthoDB" id="981992at2"/>
<reference evidence="1 2" key="1">
    <citation type="submission" date="2019-04" db="EMBL/GenBank/DDBJ databases">
        <title>Sphingobacterium olei sp. nov., isolated from oil-contaminated soil.</title>
        <authorList>
            <person name="Liu B."/>
        </authorList>
    </citation>
    <scope>NUCLEOTIDE SEQUENCE [LARGE SCALE GENOMIC DNA]</scope>
    <source>
        <strain evidence="1 2">Y3L14</strain>
    </source>
</reference>
<evidence type="ECO:0000313" key="2">
    <source>
        <dbReference type="Proteomes" id="UP000309872"/>
    </source>
</evidence>
<proteinExistence type="predicted"/>
<gene>
    <name evidence="1" type="ORF">FAZ19_23490</name>
</gene>
<comment type="caution">
    <text evidence="1">The sequence shown here is derived from an EMBL/GenBank/DDBJ whole genome shotgun (WGS) entry which is preliminary data.</text>
</comment>